<evidence type="ECO:0000313" key="2">
    <source>
        <dbReference type="EMBL" id="AMW32647.1"/>
    </source>
</evidence>
<evidence type="ECO:0000313" key="3">
    <source>
        <dbReference type="Proteomes" id="UP000093740"/>
    </source>
</evidence>
<reference evidence="2 3" key="1">
    <citation type="journal article" date="2015" name="Stand. Genomic Sci.">
        <title>Genome sequence of a native-feather degrading extremely thermophilic Eubacterium, Fervidobacterium islandicum AW-1.</title>
        <authorList>
            <person name="Lee Y.J."/>
            <person name="Jeong H."/>
            <person name="Park G.S."/>
            <person name="Kwak Y."/>
            <person name="Lee S.J."/>
            <person name="Lee S.J."/>
            <person name="Park M.K."/>
            <person name="Kim J.Y."/>
            <person name="Kang H.K."/>
            <person name="Shin J.H."/>
            <person name="Lee D.W."/>
        </authorList>
    </citation>
    <scope>NUCLEOTIDE SEQUENCE [LARGE SCALE GENOMIC DNA]</scope>
    <source>
        <strain evidence="2 3">AW-1</strain>
    </source>
</reference>
<protein>
    <submittedName>
        <fullName evidence="2">Uncharacterized protein</fullName>
    </submittedName>
</protein>
<dbReference type="Proteomes" id="UP000093740">
    <property type="component" value="Chromosome"/>
</dbReference>
<evidence type="ECO:0000256" key="1">
    <source>
        <dbReference type="SAM" id="Phobius"/>
    </source>
</evidence>
<dbReference type="RefSeq" id="WP_033190907.1">
    <property type="nucleotide sequence ID" value="NZ_CP014334.2"/>
</dbReference>
<keyword evidence="1" id="KW-0472">Membrane</keyword>
<organism evidence="2 3">
    <name type="scientific">Fervidobacterium islandicum</name>
    <dbReference type="NCBI Taxonomy" id="2423"/>
    <lineage>
        <taxon>Bacteria</taxon>
        <taxon>Thermotogati</taxon>
        <taxon>Thermotogota</taxon>
        <taxon>Thermotogae</taxon>
        <taxon>Thermotogales</taxon>
        <taxon>Fervidobacteriaceae</taxon>
        <taxon>Fervidobacterium</taxon>
    </lineage>
</organism>
<name>A0AAI8CKK8_FERIS</name>
<gene>
    <name evidence="2" type="ORF">NA23_04695</name>
</gene>
<accession>A0AAI8CKK8</accession>
<sequence>MNKRNFDSEKASSFAKIIANEYSYKPGPLMEEKIIREIKKSKLRKMFFRVALVVVIGLIVIFSKFEALELSILKERISAKLPNTGNSPTLSTEQVKESENNNDLLFKMLKYVAIASDGNW</sequence>
<keyword evidence="3" id="KW-1185">Reference proteome</keyword>
<feature type="transmembrane region" description="Helical" evidence="1">
    <location>
        <begin position="46"/>
        <end position="65"/>
    </location>
</feature>
<dbReference type="AlphaFoldDB" id="A0AAI8CKK8"/>
<proteinExistence type="predicted"/>
<dbReference type="KEGG" id="fia:NA23_04695"/>
<dbReference type="EMBL" id="CP014334">
    <property type="protein sequence ID" value="AMW32647.1"/>
    <property type="molecule type" value="Genomic_DNA"/>
</dbReference>
<keyword evidence="1" id="KW-1133">Transmembrane helix</keyword>
<keyword evidence="1" id="KW-0812">Transmembrane</keyword>